<sequence length="302" mass="32231">MAGGSAQELFRDNIGSIVDPGTEILFSENIADMGIVLDPALSAHDLDAASSPNRVITARAASEAIENHDGIISGSRDGVRSGVAERVADARESKAAVSERDSERANDTAFYVMLLAENGVGGFISGQFFGGMDDDEALSFGRRMEEETGRSLEDWAEEILGPEAAERHDGESEADYIRRVGRDVLDAITDDDGDLLPEYADSAIGNFFLGEYEYQRILGEVMPQVQAARASGMTIEQAEAELRAEGVMDGGLRVEFAAAVAAEGDDQELYIALEDDRELGSDTDLGTTVDVAANASALDMFS</sequence>
<evidence type="ECO:0000313" key="2">
    <source>
        <dbReference type="Proteomes" id="UP000281343"/>
    </source>
</evidence>
<comment type="caution">
    <text evidence="1">The sequence shown here is derived from an EMBL/GenBank/DDBJ whole genome shotgun (WGS) entry which is preliminary data.</text>
</comment>
<gene>
    <name evidence="1" type="ORF">D9R08_17195</name>
</gene>
<dbReference type="AlphaFoldDB" id="A0A3L9Y450"/>
<name>A0A3L9Y450_9RHOB</name>
<protein>
    <submittedName>
        <fullName evidence="1">Uncharacterized protein</fullName>
    </submittedName>
</protein>
<accession>A0A3L9Y450</accession>
<proteinExistence type="predicted"/>
<dbReference type="Proteomes" id="UP000281343">
    <property type="component" value="Unassembled WGS sequence"/>
</dbReference>
<keyword evidence="2" id="KW-1185">Reference proteome</keyword>
<organism evidence="1 2">
    <name type="scientific">Rhodophyticola porphyridii</name>
    <dbReference type="NCBI Taxonomy" id="1852017"/>
    <lineage>
        <taxon>Bacteria</taxon>
        <taxon>Pseudomonadati</taxon>
        <taxon>Pseudomonadota</taxon>
        <taxon>Alphaproteobacteria</taxon>
        <taxon>Rhodobacterales</taxon>
        <taxon>Roseobacteraceae</taxon>
        <taxon>Rhodophyticola</taxon>
    </lineage>
</organism>
<dbReference type="EMBL" id="RCNT01000010">
    <property type="protein sequence ID" value="RMA40896.1"/>
    <property type="molecule type" value="Genomic_DNA"/>
</dbReference>
<evidence type="ECO:0000313" key="1">
    <source>
        <dbReference type="EMBL" id="RMA40896.1"/>
    </source>
</evidence>
<reference evidence="1 2" key="1">
    <citation type="submission" date="2018-10" db="EMBL/GenBank/DDBJ databases">
        <authorList>
            <person name="Jung H.S."/>
            <person name="Jeon C.O."/>
        </authorList>
    </citation>
    <scope>NUCLEOTIDE SEQUENCE [LARGE SCALE GENOMIC DNA]</scope>
    <source>
        <strain evidence="1 2">MA-7-27</strain>
    </source>
</reference>